<proteinExistence type="predicted"/>
<dbReference type="Proteomes" id="UP000037326">
    <property type="component" value="Unassembled WGS sequence"/>
</dbReference>
<protein>
    <submittedName>
        <fullName evidence="1">Group-specific protein</fullName>
    </submittedName>
</protein>
<dbReference type="GeneID" id="96597031"/>
<dbReference type="OrthoDB" id="2896931at2"/>
<accession>A0A0K9FH37</accession>
<comment type="caution">
    <text evidence="1">The sequence shown here is derived from an EMBL/GenBank/DDBJ whole genome shotgun (WGS) entry which is preliminary data.</text>
</comment>
<dbReference type="RefSeq" id="WP_049663088.1">
    <property type="nucleotide sequence ID" value="NZ_JBIVOC010000020.1"/>
</dbReference>
<reference evidence="2" key="1">
    <citation type="submission" date="2015-07" db="EMBL/GenBank/DDBJ databases">
        <authorList>
            <consortium name="Consortium for Microbial Forensics and Genomics (microFORGE)"/>
            <person name="Knight B.M."/>
            <person name="Roberts D.P."/>
            <person name="Lin D."/>
            <person name="Hari K."/>
            <person name="Fletcher J."/>
            <person name="Melcher U."/>
            <person name="Blagden T."/>
            <person name="Winegar R.A."/>
        </authorList>
    </citation>
    <scope>NUCLEOTIDE SEQUENCE [LARGE SCALE GENOMIC DNA]</scope>
    <source>
        <strain evidence="2">DSM 23493</strain>
    </source>
</reference>
<organism evidence="1 2">
    <name type="scientific">Lysinibacillus xylanilyticus</name>
    <dbReference type="NCBI Taxonomy" id="582475"/>
    <lineage>
        <taxon>Bacteria</taxon>
        <taxon>Bacillati</taxon>
        <taxon>Bacillota</taxon>
        <taxon>Bacilli</taxon>
        <taxon>Bacillales</taxon>
        <taxon>Bacillaceae</taxon>
        <taxon>Lysinibacillus</taxon>
    </lineage>
</organism>
<name>A0A0K9FH37_9BACI</name>
<evidence type="ECO:0000313" key="2">
    <source>
        <dbReference type="Proteomes" id="UP000037326"/>
    </source>
</evidence>
<sequence>MQSEKLRLRKIQHLAHEITDKMNKGEELTHSETLIPIIDNLSRAIGDLTDSYGKYSLDYVEEKVKNAHTLLFNKEKIDVYL</sequence>
<dbReference type="AlphaFoldDB" id="A0A0K9FH37"/>
<gene>
    <name evidence="1" type="ORF">ACZ11_01700</name>
</gene>
<dbReference type="EMBL" id="LFXJ01000002">
    <property type="protein sequence ID" value="KMY33815.1"/>
    <property type="molecule type" value="Genomic_DNA"/>
</dbReference>
<evidence type="ECO:0000313" key="1">
    <source>
        <dbReference type="EMBL" id="KMY33815.1"/>
    </source>
</evidence>
<dbReference type="PATRIC" id="fig|582475.4.peg.3894"/>